<dbReference type="PANTHER" id="PTHR43798:SF33">
    <property type="entry name" value="HYDROLASE, PUTATIVE (AFU_ORTHOLOGUE AFUA_2G14860)-RELATED"/>
    <property type="match status" value="1"/>
</dbReference>
<dbReference type="InterPro" id="IPR000639">
    <property type="entry name" value="Epox_hydrolase-like"/>
</dbReference>
<reference evidence="2 3" key="1">
    <citation type="submission" date="2019-12" db="EMBL/GenBank/DDBJ databases">
        <title>Nocardia sp. nov. ET3-3 isolated from soil.</title>
        <authorList>
            <person name="Kanchanasin P."/>
            <person name="Tanasupawat S."/>
            <person name="Yuki M."/>
            <person name="Kudo T."/>
        </authorList>
    </citation>
    <scope>NUCLEOTIDE SEQUENCE [LARGE SCALE GENOMIC DNA]</scope>
    <source>
        <strain evidence="2 3">ET3-3</strain>
    </source>
</reference>
<evidence type="ECO:0000259" key="1">
    <source>
        <dbReference type="Pfam" id="PF12697"/>
    </source>
</evidence>
<evidence type="ECO:0000313" key="2">
    <source>
        <dbReference type="EMBL" id="MVU83155.1"/>
    </source>
</evidence>
<gene>
    <name evidence="2" type="ORF">GPX89_38690</name>
</gene>
<dbReference type="PRINTS" id="PR00412">
    <property type="entry name" value="EPOXHYDRLASE"/>
</dbReference>
<accession>A0A7K1V934</accession>
<feature type="domain" description="AB hydrolase-1" evidence="1">
    <location>
        <begin position="60"/>
        <end position="308"/>
    </location>
</feature>
<keyword evidence="3" id="KW-1185">Reference proteome</keyword>
<dbReference type="GO" id="GO:0046464">
    <property type="term" value="P:acylglycerol catabolic process"/>
    <property type="evidence" value="ECO:0007669"/>
    <property type="project" value="TreeGrafter"/>
</dbReference>
<proteinExistence type="predicted"/>
<dbReference type="GO" id="GO:0016020">
    <property type="term" value="C:membrane"/>
    <property type="evidence" value="ECO:0007669"/>
    <property type="project" value="TreeGrafter"/>
</dbReference>
<sequence>MRLIRPARALGRLPFPAFNSGMPHNAAGTTSLGRTGKMTEFVTLEHGRIACDVAGDGPLVVLSHGMGTWRQEFRHLVGPLVAAGYRVVNADMRGHGESSMGWPSVTGKEAISRTDVALDLLGVIRHFGGPAVIIGHSLSGGSATIAAAEAPELVSAIVEVDPFTLTQRFYPGAMLTSRRYRRGMVRLGLTQGLKSFGWWFRYLDIAYPTKPADHAQFIAGLRALLRQPGRWEEFMKTGATTPADAHARIAEIRCPALVLFGTQDPDFADPEAEARRVVDAMPLGLGKVAMVEGGGHYPHAQSADRMAELIIPFLDRHAARTASDPVSH</sequence>
<dbReference type="Gene3D" id="3.40.50.1820">
    <property type="entry name" value="alpha/beta hydrolase"/>
    <property type="match status" value="1"/>
</dbReference>
<dbReference type="PRINTS" id="PR00111">
    <property type="entry name" value="ABHYDROLASE"/>
</dbReference>
<dbReference type="GO" id="GO:0047372">
    <property type="term" value="F:monoacylglycerol lipase activity"/>
    <property type="evidence" value="ECO:0007669"/>
    <property type="project" value="TreeGrafter"/>
</dbReference>
<name>A0A7K1V934_9NOCA</name>
<organism evidence="2 3">
    <name type="scientific">Nocardia terrae</name>
    <dbReference type="NCBI Taxonomy" id="2675851"/>
    <lineage>
        <taxon>Bacteria</taxon>
        <taxon>Bacillati</taxon>
        <taxon>Actinomycetota</taxon>
        <taxon>Actinomycetes</taxon>
        <taxon>Mycobacteriales</taxon>
        <taxon>Nocardiaceae</taxon>
        <taxon>Nocardia</taxon>
    </lineage>
</organism>
<comment type="caution">
    <text evidence="2">The sequence shown here is derived from an EMBL/GenBank/DDBJ whole genome shotgun (WGS) entry which is preliminary data.</text>
</comment>
<dbReference type="SUPFAM" id="SSF53474">
    <property type="entry name" value="alpha/beta-Hydrolases"/>
    <property type="match status" value="1"/>
</dbReference>
<dbReference type="Proteomes" id="UP000466794">
    <property type="component" value="Unassembled WGS sequence"/>
</dbReference>
<dbReference type="InterPro" id="IPR000073">
    <property type="entry name" value="AB_hydrolase_1"/>
</dbReference>
<evidence type="ECO:0000313" key="3">
    <source>
        <dbReference type="Proteomes" id="UP000466794"/>
    </source>
</evidence>
<keyword evidence="2" id="KW-0378">Hydrolase</keyword>
<dbReference type="EMBL" id="WRPP01000012">
    <property type="protein sequence ID" value="MVU83155.1"/>
    <property type="molecule type" value="Genomic_DNA"/>
</dbReference>
<protein>
    <submittedName>
        <fullName evidence="2">Alpha/beta fold hydrolase</fullName>
    </submittedName>
</protein>
<dbReference type="PANTHER" id="PTHR43798">
    <property type="entry name" value="MONOACYLGLYCEROL LIPASE"/>
    <property type="match status" value="1"/>
</dbReference>
<dbReference type="InterPro" id="IPR050266">
    <property type="entry name" value="AB_hydrolase_sf"/>
</dbReference>
<dbReference type="Pfam" id="PF12697">
    <property type="entry name" value="Abhydrolase_6"/>
    <property type="match status" value="1"/>
</dbReference>
<dbReference type="InterPro" id="IPR029058">
    <property type="entry name" value="AB_hydrolase_fold"/>
</dbReference>
<dbReference type="AlphaFoldDB" id="A0A7K1V934"/>